<dbReference type="CDD" id="cd00592">
    <property type="entry name" value="HTH_MerR-like"/>
    <property type="match status" value="1"/>
</dbReference>
<evidence type="ECO:0000256" key="3">
    <source>
        <dbReference type="ARBA" id="ARBA00023125"/>
    </source>
</evidence>
<keyword evidence="1" id="KW-0678">Repressor</keyword>
<evidence type="ECO:0000313" key="7">
    <source>
        <dbReference type="Proteomes" id="UP000308230"/>
    </source>
</evidence>
<dbReference type="PANTHER" id="PTHR30204">
    <property type="entry name" value="REDOX-CYCLING DRUG-SENSING TRANSCRIPTIONAL ACTIVATOR SOXR"/>
    <property type="match status" value="1"/>
</dbReference>
<keyword evidence="3" id="KW-0238">DNA-binding</keyword>
<dbReference type="SUPFAM" id="SSF46955">
    <property type="entry name" value="Putative DNA-binding domain"/>
    <property type="match status" value="1"/>
</dbReference>
<evidence type="ECO:0000256" key="1">
    <source>
        <dbReference type="ARBA" id="ARBA00022491"/>
    </source>
</evidence>
<organism evidence="6 7">
    <name type="scientific">Exobacillus caeni</name>
    <dbReference type="NCBI Taxonomy" id="2574798"/>
    <lineage>
        <taxon>Bacteria</taxon>
        <taxon>Bacillati</taxon>
        <taxon>Bacillota</taxon>
        <taxon>Bacilli</taxon>
        <taxon>Bacillales</taxon>
        <taxon>Guptibacillaceae</taxon>
        <taxon>Exobacillus</taxon>
    </lineage>
</organism>
<dbReference type="InterPro" id="IPR047057">
    <property type="entry name" value="MerR_fam"/>
</dbReference>
<feature type="domain" description="HTH merR-type" evidence="5">
    <location>
        <begin position="1"/>
        <end position="71"/>
    </location>
</feature>
<evidence type="ECO:0000259" key="5">
    <source>
        <dbReference type="PROSITE" id="PS50937"/>
    </source>
</evidence>
<dbReference type="InterPro" id="IPR009061">
    <property type="entry name" value="DNA-bd_dom_put_sf"/>
</dbReference>
<comment type="caution">
    <text evidence="6">The sequence shown here is derived from an EMBL/GenBank/DDBJ whole genome shotgun (WGS) entry which is preliminary data.</text>
</comment>
<dbReference type="InterPro" id="IPR000551">
    <property type="entry name" value="MerR-type_HTH_dom"/>
</dbReference>
<dbReference type="EMBL" id="SWLG01000010">
    <property type="protein sequence ID" value="TLS36458.1"/>
    <property type="molecule type" value="Genomic_DNA"/>
</dbReference>
<gene>
    <name evidence="6" type="ORF">FCL54_14640</name>
</gene>
<dbReference type="RefSeq" id="WP_138127494.1">
    <property type="nucleotide sequence ID" value="NZ_SWLG01000010.1"/>
</dbReference>
<dbReference type="AlphaFoldDB" id="A0A5R9F4A4"/>
<dbReference type="Proteomes" id="UP000308230">
    <property type="component" value="Unassembled WGS sequence"/>
</dbReference>
<evidence type="ECO:0000256" key="4">
    <source>
        <dbReference type="ARBA" id="ARBA00023163"/>
    </source>
</evidence>
<dbReference type="SMART" id="SM00422">
    <property type="entry name" value="HTH_MERR"/>
    <property type="match status" value="1"/>
</dbReference>
<accession>A0A5R9F4A4</accession>
<keyword evidence="7" id="KW-1185">Reference proteome</keyword>
<dbReference type="GO" id="GO:0003677">
    <property type="term" value="F:DNA binding"/>
    <property type="evidence" value="ECO:0007669"/>
    <property type="project" value="UniProtKB-KW"/>
</dbReference>
<dbReference type="PANTHER" id="PTHR30204:SF69">
    <property type="entry name" value="MERR-FAMILY TRANSCRIPTIONAL REGULATOR"/>
    <property type="match status" value="1"/>
</dbReference>
<dbReference type="OrthoDB" id="9773308at2"/>
<keyword evidence="2" id="KW-0805">Transcription regulation</keyword>
<evidence type="ECO:0000256" key="2">
    <source>
        <dbReference type="ARBA" id="ARBA00023015"/>
    </source>
</evidence>
<dbReference type="Pfam" id="PF13411">
    <property type="entry name" value="MerR_1"/>
    <property type="match status" value="1"/>
</dbReference>
<reference evidence="6 7" key="1">
    <citation type="submission" date="2019-04" db="EMBL/GenBank/DDBJ databases">
        <title>Bacillus caeni sp. nov., a bacterium isolated from mangrove sediment.</title>
        <authorList>
            <person name="Huang H."/>
            <person name="Mo K."/>
            <person name="Hu Y."/>
        </authorList>
    </citation>
    <scope>NUCLEOTIDE SEQUENCE [LARGE SCALE GENOMIC DNA]</scope>
    <source>
        <strain evidence="6 7">HB172195</strain>
    </source>
</reference>
<sequence>MPMTIKDFSAKTGLPPSKLRYYEGKKLLVPAQRQDNGYRLYLEEQIPNALMIHSLRQAGLSIQDIREFLDAEEKDKNEWIKKWREDVDAKISLLQIAKQYLGGVNPTISGGLHLIKWEKPATFIWFKHNVKRKNHPFAGYIEKDRIRTERLGMTIYPGVYIKTLEASSMIISGEVGFCINEEQIPSISEEIDFYVETTQPSLFASLEVKSSNEFQCFNYMQVLRNYGFQPIGEKLARYEDIRDQTYQLMIPVMRSR</sequence>
<dbReference type="PROSITE" id="PS50937">
    <property type="entry name" value="HTH_MERR_2"/>
    <property type="match status" value="1"/>
</dbReference>
<name>A0A5R9F4A4_9BACL</name>
<dbReference type="Gene3D" id="1.10.1660.10">
    <property type="match status" value="1"/>
</dbReference>
<proteinExistence type="predicted"/>
<keyword evidence="4" id="KW-0804">Transcription</keyword>
<evidence type="ECO:0000313" key="6">
    <source>
        <dbReference type="EMBL" id="TLS36458.1"/>
    </source>
</evidence>
<dbReference type="GO" id="GO:0003700">
    <property type="term" value="F:DNA-binding transcription factor activity"/>
    <property type="evidence" value="ECO:0007669"/>
    <property type="project" value="InterPro"/>
</dbReference>
<protein>
    <submittedName>
        <fullName evidence="6">MerR family transcriptional regulator</fullName>
    </submittedName>
</protein>